<evidence type="ECO:0000313" key="2">
    <source>
        <dbReference type="EMBL" id="MBA8929466.1"/>
    </source>
</evidence>
<feature type="transmembrane region" description="Helical" evidence="1">
    <location>
        <begin position="69"/>
        <end position="89"/>
    </location>
</feature>
<sequence>MPAPVDTQPTLRHPTTWPASRLLAAALVGDAITIGLVQAAMPAYKQWVHQIATNCARWAFATVPTEVYLAYWIALLVAGGTAWLTWLALTTPGHPVVRICAVVQAVLIILLLSHVALLAHDLHTGSLPLYKHCN</sequence>
<reference evidence="2 3" key="1">
    <citation type="submission" date="2020-08" db="EMBL/GenBank/DDBJ databases">
        <title>Genomic Encyclopedia of Archaeal and Bacterial Type Strains, Phase II (KMG-II): from individual species to whole genera.</title>
        <authorList>
            <person name="Goeker M."/>
        </authorList>
    </citation>
    <scope>NUCLEOTIDE SEQUENCE [LARGE SCALE GENOMIC DNA]</scope>
    <source>
        <strain evidence="2 3">DSM 43850</strain>
    </source>
</reference>
<keyword evidence="1" id="KW-0472">Membrane</keyword>
<keyword evidence="1" id="KW-1133">Transmembrane helix</keyword>
<organism evidence="2 3">
    <name type="scientific">Kutzneria viridogrisea</name>
    <dbReference type="NCBI Taxonomy" id="47990"/>
    <lineage>
        <taxon>Bacteria</taxon>
        <taxon>Bacillati</taxon>
        <taxon>Actinomycetota</taxon>
        <taxon>Actinomycetes</taxon>
        <taxon>Pseudonocardiales</taxon>
        <taxon>Pseudonocardiaceae</taxon>
        <taxon>Kutzneria</taxon>
    </lineage>
</organism>
<evidence type="ECO:0008006" key="4">
    <source>
        <dbReference type="Google" id="ProtNLM"/>
    </source>
</evidence>
<dbReference type="RefSeq" id="WP_182839382.1">
    <property type="nucleotide sequence ID" value="NZ_BAAABQ010000004.1"/>
</dbReference>
<evidence type="ECO:0000313" key="3">
    <source>
        <dbReference type="Proteomes" id="UP000517916"/>
    </source>
</evidence>
<feature type="transmembrane region" description="Helical" evidence="1">
    <location>
        <begin position="96"/>
        <end position="119"/>
    </location>
</feature>
<keyword evidence="3" id="KW-1185">Reference proteome</keyword>
<feature type="transmembrane region" description="Helical" evidence="1">
    <location>
        <begin position="22"/>
        <end position="41"/>
    </location>
</feature>
<keyword evidence="1" id="KW-0812">Transmembrane</keyword>
<proteinExistence type="predicted"/>
<gene>
    <name evidence="2" type="ORF">BC739_006684</name>
</gene>
<dbReference type="EMBL" id="JACJID010000005">
    <property type="protein sequence ID" value="MBA8929466.1"/>
    <property type="molecule type" value="Genomic_DNA"/>
</dbReference>
<protein>
    <recommendedName>
        <fullName evidence="4">DUF5658 domain-containing protein</fullName>
    </recommendedName>
</protein>
<evidence type="ECO:0000256" key="1">
    <source>
        <dbReference type="SAM" id="Phobius"/>
    </source>
</evidence>
<accession>A0ABR6BS52</accession>
<name>A0ABR6BS52_9PSEU</name>
<dbReference type="Proteomes" id="UP000517916">
    <property type="component" value="Unassembled WGS sequence"/>
</dbReference>
<comment type="caution">
    <text evidence="2">The sequence shown here is derived from an EMBL/GenBank/DDBJ whole genome shotgun (WGS) entry which is preliminary data.</text>
</comment>